<reference evidence="3" key="1">
    <citation type="submission" date="2014-09" db="EMBL/GenBank/DDBJ databases">
        <authorList>
            <person name="Gomez-Valero L."/>
        </authorList>
    </citation>
    <scope>NUCLEOTIDE SEQUENCE [LARGE SCALE GENOMIC DNA]</scope>
    <source>
        <strain evidence="3">ATCC700992</strain>
    </source>
</reference>
<evidence type="ECO:0000313" key="2">
    <source>
        <dbReference type="EMBL" id="CEG58472.1"/>
    </source>
</evidence>
<accession>A0A098G7P0</accession>
<dbReference type="InterPro" id="IPR027417">
    <property type="entry name" value="P-loop_NTPase"/>
</dbReference>
<keyword evidence="3" id="KW-1185">Reference proteome</keyword>
<dbReference type="STRING" id="1212491.LFA_3130"/>
<dbReference type="OrthoDB" id="9761147at2"/>
<dbReference type="Pfam" id="PF12705">
    <property type="entry name" value="PDDEXK_1"/>
    <property type="match status" value="1"/>
</dbReference>
<dbReference type="AlphaFoldDB" id="A0A098G7P0"/>
<proteinExistence type="predicted"/>
<gene>
    <name evidence="2" type="ORF">LFA_3130</name>
</gene>
<dbReference type="InterPro" id="IPR011335">
    <property type="entry name" value="Restrct_endonuc-II-like"/>
</dbReference>
<dbReference type="RefSeq" id="WP_045096784.1">
    <property type="nucleotide sequence ID" value="NZ_LN614827.1"/>
</dbReference>
<organism evidence="2 3">
    <name type="scientific">Legionella fallonii LLAP-10</name>
    <dbReference type="NCBI Taxonomy" id="1212491"/>
    <lineage>
        <taxon>Bacteria</taxon>
        <taxon>Pseudomonadati</taxon>
        <taxon>Pseudomonadota</taxon>
        <taxon>Gammaproteobacteria</taxon>
        <taxon>Legionellales</taxon>
        <taxon>Legionellaceae</taxon>
        <taxon>Legionella</taxon>
    </lineage>
</organism>
<dbReference type="SUPFAM" id="SSF52980">
    <property type="entry name" value="Restriction endonuclease-like"/>
    <property type="match status" value="1"/>
</dbReference>
<dbReference type="Proteomes" id="UP000032430">
    <property type="component" value="Chromosome I"/>
</dbReference>
<dbReference type="InterPro" id="IPR019925">
    <property type="entry name" value="DNA_repair_protein_predicted"/>
</dbReference>
<dbReference type="NCBIfam" id="TIGR03623">
    <property type="entry name" value="probable DNA repair protein"/>
    <property type="match status" value="1"/>
</dbReference>
<dbReference type="EMBL" id="LN614827">
    <property type="protein sequence ID" value="CEG58472.1"/>
    <property type="molecule type" value="Genomic_DNA"/>
</dbReference>
<dbReference type="SUPFAM" id="SSF52540">
    <property type="entry name" value="P-loop containing nucleoside triphosphate hydrolases"/>
    <property type="match status" value="1"/>
</dbReference>
<sequence length="843" mass="96867">MLELNNKNKLLGLISAGAIVITPNNRLSAALLESFFAYSQNKILEKPICLPYSTIITNAYQQLKFTRPEQSHPTLLNEAQLRHLWQKIIKSEANITYSDGLLMAVMQAYEYCQQWQISCENPTFCYTPQTKTFQQWWQILEQKLKEQNLITEHQLIPYLVNSNYPLVDQPIIWACFDEFNPQQLTLQNYHHNQGLTQYRYDLKEQTTSPQVLTAKDHKEEYQQLFAWLRLKLDQGIQRIGVVIPNLQQESRSLQRIIEQHFDSSLFNISLGQTLSDFPLVAHALVWLKLEATNIDTHQVSLLLQSPYLGGAKEEFIARSHYLQESTLLQNPLCSLKTLSHDLETPVPKLSALLKDVTPYPKSAPIDEWIHLFQQRLNSLGYPGDYGLNSQNYQCFHRFTAVFDEFRQLSLISPILTTKEAIEAFSYLIDNTIFQAQKKNTIIQISGLLEASGCEFDSLWVMGLTDQCLPQKTRLSAFIPPQLQRQLFMPHSVPERELQFARQTLQRLHRGSKETVFSYPKLMGDTPNLPCSLITHLPPIASVALTNETLNSLPLITQEEQYNVPLGAEESVSGGTALLANQAKCPFKAFAEHRLKAKPLQMTTDGLDHKEKGQLIHKVMELLWSTIENQERLLNFSEGDLDQLIEKTINTALAPYKQAHPDSFPTLIQEVEYIRLKRLVQASLEWEKTRVPFTITAIEQTYSVNIAGLDFTVRVDRLDQVANQKWVIDYKSTLPTSKPWNEERPREPQLLLYALLDEEINTLLLLQLKTGKIICSGFSEEKQAIHGISSLKKEESWDEYRNNWKEQLSLLAEEFQNGYCPPQPLSPSICQQCAFQNLCRFQAN</sequence>
<dbReference type="KEGG" id="lfa:LFA_3130"/>
<evidence type="ECO:0000313" key="3">
    <source>
        <dbReference type="Proteomes" id="UP000032430"/>
    </source>
</evidence>
<evidence type="ECO:0000259" key="1">
    <source>
        <dbReference type="Pfam" id="PF12705"/>
    </source>
</evidence>
<dbReference type="InterPro" id="IPR038726">
    <property type="entry name" value="PDDEXK_AddAB-type"/>
</dbReference>
<feature type="domain" description="PD-(D/E)XK endonuclease-like" evidence="1">
    <location>
        <begin position="582"/>
        <end position="839"/>
    </location>
</feature>
<dbReference type="HOGENOM" id="CLU_014693_0_0_6"/>
<dbReference type="Gene3D" id="3.90.320.10">
    <property type="match status" value="1"/>
</dbReference>
<name>A0A098G7P0_9GAMM</name>
<dbReference type="InterPro" id="IPR011604">
    <property type="entry name" value="PDDEXK-like_dom_sf"/>
</dbReference>
<protein>
    <recommendedName>
        <fullName evidence="1">PD-(D/E)XK endonuclease-like domain-containing protein</fullName>
    </recommendedName>
</protein>